<dbReference type="PANTHER" id="PTHR45774">
    <property type="entry name" value="BTB/POZ DOMAIN-CONTAINING"/>
    <property type="match status" value="1"/>
</dbReference>
<accession>A0ABD2L4J1</accession>
<evidence type="ECO:0000313" key="1">
    <source>
        <dbReference type="EMBL" id="KAL3110006.1"/>
    </source>
</evidence>
<dbReference type="EMBL" id="JBICBT010000550">
    <property type="protein sequence ID" value="KAL3110006.1"/>
    <property type="molecule type" value="Genomic_DNA"/>
</dbReference>
<dbReference type="Proteomes" id="UP001620626">
    <property type="component" value="Unassembled WGS sequence"/>
</dbReference>
<comment type="caution">
    <text evidence="1">The sequence shown here is derived from an EMBL/GenBank/DDBJ whole genome shotgun (WGS) entry which is preliminary data.</text>
</comment>
<sequence length="116" mass="13026">MSVRKCPSANIRPQMSGSQIWNAALRWAKEQCRQNDKDSTAANVREMLGPALFKIRFPLIPQDEFSKLIVPLLVLKHEEIVSVLLYHSHPDSGVPDVFPRNFPPKSGFICAKGELA</sequence>
<keyword evidence="2" id="KW-1185">Reference proteome</keyword>
<proteinExistence type="predicted"/>
<evidence type="ECO:0000313" key="2">
    <source>
        <dbReference type="Proteomes" id="UP001620626"/>
    </source>
</evidence>
<protein>
    <submittedName>
        <fullName evidence="1">Uncharacterized protein</fullName>
    </submittedName>
</protein>
<dbReference type="PANTHER" id="PTHR45774:SF3">
    <property type="entry name" value="BTB (POZ) DOMAIN-CONTAINING 2B-RELATED"/>
    <property type="match status" value="1"/>
</dbReference>
<organism evidence="1 2">
    <name type="scientific">Heterodera trifolii</name>
    <dbReference type="NCBI Taxonomy" id="157864"/>
    <lineage>
        <taxon>Eukaryota</taxon>
        <taxon>Metazoa</taxon>
        <taxon>Ecdysozoa</taxon>
        <taxon>Nematoda</taxon>
        <taxon>Chromadorea</taxon>
        <taxon>Rhabditida</taxon>
        <taxon>Tylenchina</taxon>
        <taxon>Tylenchomorpha</taxon>
        <taxon>Tylenchoidea</taxon>
        <taxon>Heteroderidae</taxon>
        <taxon>Heteroderinae</taxon>
        <taxon>Heterodera</taxon>
    </lineage>
</organism>
<name>A0ABD2L4J1_9BILA</name>
<reference evidence="1 2" key="1">
    <citation type="submission" date="2024-10" db="EMBL/GenBank/DDBJ databases">
        <authorList>
            <person name="Kim D."/>
        </authorList>
    </citation>
    <scope>NUCLEOTIDE SEQUENCE [LARGE SCALE GENOMIC DNA]</scope>
    <source>
        <strain evidence="1">BH-2024</strain>
    </source>
</reference>
<gene>
    <name evidence="1" type="ORF">niasHT_016505</name>
</gene>
<dbReference type="AlphaFoldDB" id="A0ABD2L4J1"/>